<evidence type="ECO:0000313" key="7">
    <source>
        <dbReference type="EMBL" id="CAB4835103.1"/>
    </source>
</evidence>
<evidence type="ECO:0000259" key="4">
    <source>
        <dbReference type="PROSITE" id="PS50977"/>
    </source>
</evidence>
<evidence type="ECO:0000313" key="8">
    <source>
        <dbReference type="EMBL" id="CAB4853387.1"/>
    </source>
</evidence>
<organism evidence="7">
    <name type="scientific">freshwater metagenome</name>
    <dbReference type="NCBI Taxonomy" id="449393"/>
    <lineage>
        <taxon>unclassified sequences</taxon>
        <taxon>metagenomes</taxon>
        <taxon>ecological metagenomes</taxon>
    </lineage>
</organism>
<dbReference type="Gene3D" id="1.10.357.10">
    <property type="entry name" value="Tetracycline Repressor, domain 2"/>
    <property type="match status" value="1"/>
</dbReference>
<keyword evidence="2" id="KW-0238">DNA-binding</keyword>
<dbReference type="InterPro" id="IPR009057">
    <property type="entry name" value="Homeodomain-like_sf"/>
</dbReference>
<accession>A0A6J7AQY1</accession>
<name>A0A6J7AQY1_9ZZZZ</name>
<evidence type="ECO:0000313" key="9">
    <source>
        <dbReference type="EMBL" id="CAB4960169.1"/>
    </source>
</evidence>
<dbReference type="InterPro" id="IPR001647">
    <property type="entry name" value="HTH_TetR"/>
</dbReference>
<gene>
    <name evidence="6" type="ORF">UFOPK2656_02946</name>
    <name evidence="7" type="ORF">UFOPK3099_02664</name>
    <name evidence="8" type="ORF">UFOPK3267_02918</name>
    <name evidence="9" type="ORF">UFOPK3651_03457</name>
    <name evidence="10" type="ORF">UFOPK3931_03460</name>
    <name evidence="5" type="ORF">UFOPK4189_02663</name>
</gene>
<protein>
    <submittedName>
        <fullName evidence="7">Unannotated protein</fullName>
    </submittedName>
</protein>
<dbReference type="EMBL" id="CAESGF010000020">
    <property type="protein sequence ID" value="CAB4364906.1"/>
    <property type="molecule type" value="Genomic_DNA"/>
</dbReference>
<reference evidence="7" key="1">
    <citation type="submission" date="2020-05" db="EMBL/GenBank/DDBJ databases">
        <authorList>
            <person name="Chiriac C."/>
            <person name="Salcher M."/>
            <person name="Ghai R."/>
            <person name="Kavagutti S V."/>
        </authorList>
    </citation>
    <scope>NUCLEOTIDE SEQUENCE</scope>
</reference>
<dbReference type="PROSITE" id="PS50977">
    <property type="entry name" value="HTH_TETR_2"/>
    <property type="match status" value="1"/>
</dbReference>
<dbReference type="PANTHER" id="PTHR30055">
    <property type="entry name" value="HTH-TYPE TRANSCRIPTIONAL REGULATOR RUTR"/>
    <property type="match status" value="1"/>
</dbReference>
<dbReference type="InterPro" id="IPR050109">
    <property type="entry name" value="HTH-type_TetR-like_transc_reg"/>
</dbReference>
<dbReference type="EMBL" id="CAFBOL010000188">
    <property type="protein sequence ID" value="CAB5022726.1"/>
    <property type="molecule type" value="Genomic_DNA"/>
</dbReference>
<evidence type="ECO:0000256" key="3">
    <source>
        <dbReference type="ARBA" id="ARBA00023163"/>
    </source>
</evidence>
<dbReference type="EMBL" id="CAFBMT010000045">
    <property type="protein sequence ID" value="CAB4960169.1"/>
    <property type="molecule type" value="Genomic_DNA"/>
</dbReference>
<proteinExistence type="predicted"/>
<dbReference type="AlphaFoldDB" id="A0A6J7AQY1"/>
<keyword evidence="1" id="KW-0805">Transcription regulation</keyword>
<dbReference type="Pfam" id="PF00440">
    <property type="entry name" value="TetR_N"/>
    <property type="match status" value="1"/>
</dbReference>
<dbReference type="GO" id="GO:0003700">
    <property type="term" value="F:DNA-binding transcription factor activity"/>
    <property type="evidence" value="ECO:0007669"/>
    <property type="project" value="TreeGrafter"/>
</dbReference>
<dbReference type="Gene3D" id="1.10.10.60">
    <property type="entry name" value="Homeodomain-like"/>
    <property type="match status" value="1"/>
</dbReference>
<sequence length="220" mass="24172">MASRILNDELPDVASQIARREVAGREAEVAAEVRRLMKGAQAVFRRCGTKESPRVADILAEVGMSNDAFYRHFKSKDELVGAIIEDGTRRTCAALSARMAVADSPQEQVALLVRSIIGIVVDPTASENLRVLTWNAARTADDSTRRLVARSSLAQLLVQPVRDLGSTDPERDAFAVCDTALGRLEHFMWRRESPTSDDIEHVVNFCLRAISPAAPHTKAH</sequence>
<evidence type="ECO:0000256" key="1">
    <source>
        <dbReference type="ARBA" id="ARBA00023015"/>
    </source>
</evidence>
<feature type="domain" description="HTH tetR-type" evidence="4">
    <location>
        <begin position="30"/>
        <end position="91"/>
    </location>
</feature>
<dbReference type="EMBL" id="CAEZYF010000026">
    <property type="protein sequence ID" value="CAB4741619.1"/>
    <property type="molecule type" value="Genomic_DNA"/>
</dbReference>
<dbReference type="PANTHER" id="PTHR30055:SF234">
    <property type="entry name" value="HTH-TYPE TRANSCRIPTIONAL REGULATOR BETI"/>
    <property type="match status" value="1"/>
</dbReference>
<evidence type="ECO:0000256" key="2">
    <source>
        <dbReference type="ARBA" id="ARBA00023125"/>
    </source>
</evidence>
<dbReference type="EMBL" id="CAFBIY010000248">
    <property type="protein sequence ID" value="CAB4853387.1"/>
    <property type="molecule type" value="Genomic_DNA"/>
</dbReference>
<evidence type="ECO:0000313" key="10">
    <source>
        <dbReference type="EMBL" id="CAB5022726.1"/>
    </source>
</evidence>
<dbReference type="EMBL" id="CAFAAV010000286">
    <property type="protein sequence ID" value="CAB4835103.1"/>
    <property type="molecule type" value="Genomic_DNA"/>
</dbReference>
<evidence type="ECO:0000313" key="6">
    <source>
        <dbReference type="EMBL" id="CAB4741619.1"/>
    </source>
</evidence>
<evidence type="ECO:0000313" key="5">
    <source>
        <dbReference type="EMBL" id="CAB4364906.1"/>
    </source>
</evidence>
<dbReference type="GO" id="GO:0000976">
    <property type="term" value="F:transcription cis-regulatory region binding"/>
    <property type="evidence" value="ECO:0007669"/>
    <property type="project" value="TreeGrafter"/>
</dbReference>
<keyword evidence="3" id="KW-0804">Transcription</keyword>
<dbReference type="SUPFAM" id="SSF46689">
    <property type="entry name" value="Homeodomain-like"/>
    <property type="match status" value="1"/>
</dbReference>